<feature type="transmembrane region" description="Helical" evidence="9">
    <location>
        <begin position="208"/>
        <end position="230"/>
    </location>
</feature>
<keyword evidence="3" id="KW-1003">Cell membrane</keyword>
<dbReference type="AlphaFoldDB" id="Q2L6M6"/>
<dbReference type="Pfam" id="PF00876">
    <property type="entry name" value="Innexin"/>
    <property type="match status" value="1"/>
</dbReference>
<evidence type="ECO:0000256" key="6">
    <source>
        <dbReference type="ARBA" id="ARBA00023065"/>
    </source>
</evidence>
<comment type="similarity">
    <text evidence="9">Belongs to the pannexin family.</text>
</comment>
<protein>
    <recommendedName>
        <fullName evidence="9">Innexin</fullName>
    </recommendedName>
</protein>
<keyword evidence="2 9" id="KW-0813">Transport</keyword>
<accession>Q2L6M6</accession>
<evidence type="ECO:0000256" key="9">
    <source>
        <dbReference type="RuleBase" id="RU010713"/>
    </source>
</evidence>
<name>Q2L6M6_DUGJA</name>
<keyword evidence="6 9" id="KW-0406">Ion transport</keyword>
<keyword evidence="5 9" id="KW-1133">Transmembrane helix</keyword>
<keyword evidence="7 9" id="KW-0472">Membrane</keyword>
<dbReference type="PROSITE" id="PS51013">
    <property type="entry name" value="PANNEXIN"/>
    <property type="match status" value="1"/>
</dbReference>
<feature type="transmembrane region" description="Helical" evidence="9">
    <location>
        <begin position="30"/>
        <end position="50"/>
    </location>
</feature>
<dbReference type="GO" id="GO:0005243">
    <property type="term" value="F:gap junction channel activity"/>
    <property type="evidence" value="ECO:0007669"/>
    <property type="project" value="TreeGrafter"/>
</dbReference>
<evidence type="ECO:0000256" key="5">
    <source>
        <dbReference type="ARBA" id="ARBA00022989"/>
    </source>
</evidence>
<comment type="function">
    <text evidence="9">Structural component of the gap junctions.</text>
</comment>
<feature type="transmembrane region" description="Helical" evidence="9">
    <location>
        <begin position="303"/>
        <end position="327"/>
    </location>
</feature>
<evidence type="ECO:0000256" key="7">
    <source>
        <dbReference type="ARBA" id="ARBA00023136"/>
    </source>
</evidence>
<evidence type="ECO:0000256" key="3">
    <source>
        <dbReference type="ARBA" id="ARBA00022475"/>
    </source>
</evidence>
<dbReference type="PANTHER" id="PTHR11893:SF36">
    <property type="entry name" value="INNEXIN-5"/>
    <property type="match status" value="1"/>
</dbReference>
<proteinExistence type="evidence at transcript level"/>
<evidence type="ECO:0000256" key="4">
    <source>
        <dbReference type="ARBA" id="ARBA00022692"/>
    </source>
</evidence>
<dbReference type="GO" id="GO:0005886">
    <property type="term" value="C:plasma membrane"/>
    <property type="evidence" value="ECO:0007669"/>
    <property type="project" value="UniProtKB-SubCell"/>
</dbReference>
<dbReference type="InterPro" id="IPR000990">
    <property type="entry name" value="Innexin"/>
</dbReference>
<evidence type="ECO:0000256" key="2">
    <source>
        <dbReference type="ARBA" id="ARBA00022448"/>
    </source>
</evidence>
<reference evidence="10" key="1">
    <citation type="submission" date="2004-08" db="EMBL/GenBank/DDBJ databases">
        <title>Expression analysis of innexin genes in the planarian regeneration.</title>
        <authorList>
            <person name="Nogi T."/>
            <person name="Levin M."/>
        </authorList>
    </citation>
    <scope>NUCLEOTIDE SEQUENCE</scope>
    <source>
        <strain evidence="10">GI</strain>
    </source>
</reference>
<dbReference type="PANTHER" id="PTHR11893">
    <property type="entry name" value="INNEXIN"/>
    <property type="match status" value="1"/>
</dbReference>
<keyword evidence="4 9" id="KW-0812">Transmembrane</keyword>
<dbReference type="GO" id="GO:0005921">
    <property type="term" value="C:gap junction"/>
    <property type="evidence" value="ECO:0007669"/>
    <property type="project" value="UniProtKB-UniRule"/>
</dbReference>
<keyword evidence="8 9" id="KW-0407">Ion channel</keyword>
<organism evidence="10">
    <name type="scientific">Dugesia japonica</name>
    <name type="common">Planarian</name>
    <dbReference type="NCBI Taxonomy" id="6161"/>
    <lineage>
        <taxon>Eukaryota</taxon>
        <taxon>Metazoa</taxon>
        <taxon>Spiralia</taxon>
        <taxon>Lophotrochozoa</taxon>
        <taxon>Platyhelminthes</taxon>
        <taxon>Rhabditophora</taxon>
        <taxon>Seriata</taxon>
        <taxon>Tricladida</taxon>
        <taxon>Continenticola</taxon>
        <taxon>Geoplanoidea</taxon>
        <taxon>Dugesiidae</taxon>
        <taxon>Dugesia</taxon>
    </lineage>
</organism>
<sequence length="439" mass="51188">MVAQEFLSLVGQFKLTSYVGVEDFADKLNFLFSVVILIISMMVVTVKSYFFKPLACYIATTPSGSNFDNYLENYCWVHGTISILPGENIPQTDADWAIVDQTKRITYYQWVPFILGLQCIMFYVPRVIWQLICYNKVGTNLESLAIDADAASHSPPSERKDKIERIVRTIEDMLFQHRDYRQGKMADMRRNIYKMCNFCVFSKHMGTWLVLSYILMKFMYGINVIGQLFLMKKFLGFNSSMSSFGYTILSNIADGKEWHQTGIFPRVTYCYIGEIKHLGASNKYVGQCALPINMLNEKIYVFLWFWVFLVGIITAISIPMWFFRIAILSRRSSFIKKFLMMHQAYNRSDKQLINSFIREFLRHDGVFLIRMICINAGDIVTADIVNRLWEIYKENYKNMDFLNFSAYPKPMDMTTGLRRNQNISSSDESIKKENLDNFV</sequence>
<comment type="caution">
    <text evidence="9">Lacks conserved residue(s) required for the propagation of feature annotation.</text>
</comment>
<dbReference type="GO" id="GO:0034220">
    <property type="term" value="P:monoatomic ion transmembrane transport"/>
    <property type="evidence" value="ECO:0007669"/>
    <property type="project" value="UniProtKB-KW"/>
</dbReference>
<dbReference type="PRINTS" id="PR01262">
    <property type="entry name" value="INNEXIN"/>
</dbReference>
<evidence type="ECO:0000313" key="10">
    <source>
        <dbReference type="EMBL" id="BAE78817.1"/>
    </source>
</evidence>
<evidence type="ECO:0000256" key="8">
    <source>
        <dbReference type="ARBA" id="ARBA00023303"/>
    </source>
</evidence>
<evidence type="ECO:0000256" key="1">
    <source>
        <dbReference type="ARBA" id="ARBA00004651"/>
    </source>
</evidence>
<comment type="subcellular location">
    <subcellularLocation>
        <location evidence="1 9">Cell membrane</location>
        <topology evidence="1 9">Multi-pass membrane protein</topology>
    </subcellularLocation>
</comment>
<dbReference type="EMBL" id="AB189258">
    <property type="protein sequence ID" value="BAE78817.1"/>
    <property type="molecule type" value="mRNA"/>
</dbReference>
<gene>
    <name evidence="10" type="primary">inx9</name>
    <name evidence="9" type="synonym">inx</name>
</gene>